<reference evidence="2" key="1">
    <citation type="journal article" date="2023" name="Mol. Phylogenet. Evol.">
        <title>Genome-scale phylogeny and comparative genomics of the fungal order Sordariales.</title>
        <authorList>
            <person name="Hensen N."/>
            <person name="Bonometti L."/>
            <person name="Westerberg I."/>
            <person name="Brannstrom I.O."/>
            <person name="Guillou S."/>
            <person name="Cros-Aarteil S."/>
            <person name="Calhoun S."/>
            <person name="Haridas S."/>
            <person name="Kuo A."/>
            <person name="Mondo S."/>
            <person name="Pangilinan J."/>
            <person name="Riley R."/>
            <person name="LaButti K."/>
            <person name="Andreopoulos B."/>
            <person name="Lipzen A."/>
            <person name="Chen C."/>
            <person name="Yan M."/>
            <person name="Daum C."/>
            <person name="Ng V."/>
            <person name="Clum A."/>
            <person name="Steindorff A."/>
            <person name="Ohm R.A."/>
            <person name="Martin F."/>
            <person name="Silar P."/>
            <person name="Natvig D.O."/>
            <person name="Lalanne C."/>
            <person name="Gautier V."/>
            <person name="Ament-Velasquez S.L."/>
            <person name="Kruys A."/>
            <person name="Hutchinson M.I."/>
            <person name="Powell A.J."/>
            <person name="Barry K."/>
            <person name="Miller A.N."/>
            <person name="Grigoriev I.V."/>
            <person name="Debuchy R."/>
            <person name="Gladieux P."/>
            <person name="Hiltunen Thoren M."/>
            <person name="Johannesson H."/>
        </authorList>
    </citation>
    <scope>NUCLEOTIDE SEQUENCE</scope>
    <source>
        <strain evidence="2">CBS 103.79</strain>
    </source>
</reference>
<feature type="compositionally biased region" description="Low complexity" evidence="1">
    <location>
        <begin position="172"/>
        <end position="193"/>
    </location>
</feature>
<keyword evidence="3" id="KW-1185">Reference proteome</keyword>
<feature type="region of interest" description="Disordered" evidence="1">
    <location>
        <begin position="13"/>
        <end position="48"/>
    </location>
</feature>
<feature type="compositionally biased region" description="Low complexity" evidence="1">
    <location>
        <begin position="358"/>
        <end position="373"/>
    </location>
</feature>
<organism evidence="2 3">
    <name type="scientific">Staphylotrichum tortipilum</name>
    <dbReference type="NCBI Taxonomy" id="2831512"/>
    <lineage>
        <taxon>Eukaryota</taxon>
        <taxon>Fungi</taxon>
        <taxon>Dikarya</taxon>
        <taxon>Ascomycota</taxon>
        <taxon>Pezizomycotina</taxon>
        <taxon>Sordariomycetes</taxon>
        <taxon>Sordariomycetidae</taxon>
        <taxon>Sordariales</taxon>
        <taxon>Chaetomiaceae</taxon>
        <taxon>Staphylotrichum</taxon>
    </lineage>
</organism>
<dbReference type="Proteomes" id="UP001303889">
    <property type="component" value="Unassembled WGS sequence"/>
</dbReference>
<evidence type="ECO:0000313" key="3">
    <source>
        <dbReference type="Proteomes" id="UP001303889"/>
    </source>
</evidence>
<name>A0AAN6RXN3_9PEZI</name>
<comment type="caution">
    <text evidence="2">The sequence shown here is derived from an EMBL/GenBank/DDBJ whole genome shotgun (WGS) entry which is preliminary data.</text>
</comment>
<feature type="region of interest" description="Disordered" evidence="1">
    <location>
        <begin position="170"/>
        <end position="231"/>
    </location>
</feature>
<sequence length="423" mass="46933">MAGLIPLMLGSGSRTSFLGPSPSSQPTQKRQSMAGPPISTSPTTLTPFGRPKLAKRLSLPLPVSIPVLPYTKAEWRKTIAEIKRKYFSKRYRACSTTCVEILDNIKDVSQVEPVYLIYLHFYAATSMEICARPLPSTAALRANLLQQARVHFDKASALINTAEESVLRRFRPGSVSSSRGSSCHSPSGSVSSRAWTPDDTRVSTPTESVYSFDDLSPRSPQSPPPKRVKKVSFSLPKEASLHIVAEPIIRPDSPTLGFDFGFFQSGPPQHTLPELPVKFHEIEMPLHRMPEDNILKAPLNTVEEEEDDHDAMNGNSNRNSTLLVSRSVDRCCEHLSSLRSQLALHSTTLDQLLCQQSELSSSSSPKSEAAPAKPADRRSTAEQARALDRQARIERLRRCGWQRKRFDASRYEVLCEAVIAELE</sequence>
<proteinExistence type="predicted"/>
<evidence type="ECO:0000313" key="2">
    <source>
        <dbReference type="EMBL" id="KAK3906665.1"/>
    </source>
</evidence>
<dbReference type="AlphaFoldDB" id="A0AAN6RXN3"/>
<dbReference type="EMBL" id="MU855321">
    <property type="protein sequence ID" value="KAK3906665.1"/>
    <property type="molecule type" value="Genomic_DNA"/>
</dbReference>
<gene>
    <name evidence="2" type="ORF">C8A05DRAFT_40512</name>
</gene>
<evidence type="ECO:0000256" key="1">
    <source>
        <dbReference type="SAM" id="MobiDB-lite"/>
    </source>
</evidence>
<feature type="compositionally biased region" description="Polar residues" evidence="1">
    <location>
        <begin position="13"/>
        <end position="31"/>
    </location>
</feature>
<reference evidence="2" key="2">
    <citation type="submission" date="2023-05" db="EMBL/GenBank/DDBJ databases">
        <authorList>
            <consortium name="Lawrence Berkeley National Laboratory"/>
            <person name="Steindorff A."/>
            <person name="Hensen N."/>
            <person name="Bonometti L."/>
            <person name="Westerberg I."/>
            <person name="Brannstrom I.O."/>
            <person name="Guillou S."/>
            <person name="Cros-Aarteil S."/>
            <person name="Calhoun S."/>
            <person name="Haridas S."/>
            <person name="Kuo A."/>
            <person name="Mondo S."/>
            <person name="Pangilinan J."/>
            <person name="Riley R."/>
            <person name="Labutti K."/>
            <person name="Andreopoulos B."/>
            <person name="Lipzen A."/>
            <person name="Chen C."/>
            <person name="Yanf M."/>
            <person name="Daum C."/>
            <person name="Ng V."/>
            <person name="Clum A."/>
            <person name="Ohm R."/>
            <person name="Martin F."/>
            <person name="Silar P."/>
            <person name="Natvig D."/>
            <person name="Lalanne C."/>
            <person name="Gautier V."/>
            <person name="Ament-Velasquez S.L."/>
            <person name="Kruys A."/>
            <person name="Hutchinson M.I."/>
            <person name="Powell A.J."/>
            <person name="Barry K."/>
            <person name="Miller A.N."/>
            <person name="Grigoriev I.V."/>
            <person name="Debuchy R."/>
            <person name="Gladieux P."/>
            <person name="Thoren M.H."/>
            <person name="Johannesson H."/>
        </authorList>
    </citation>
    <scope>NUCLEOTIDE SEQUENCE</scope>
    <source>
        <strain evidence="2">CBS 103.79</strain>
    </source>
</reference>
<accession>A0AAN6RXN3</accession>
<protein>
    <submittedName>
        <fullName evidence="2">Uncharacterized protein</fullName>
    </submittedName>
</protein>
<feature type="region of interest" description="Disordered" evidence="1">
    <location>
        <begin position="358"/>
        <end position="386"/>
    </location>
</feature>
<feature type="compositionally biased region" description="Low complexity" evidence="1">
    <location>
        <begin position="36"/>
        <end position="47"/>
    </location>
</feature>
<feature type="compositionally biased region" description="Basic and acidic residues" evidence="1">
    <location>
        <begin position="374"/>
        <end position="386"/>
    </location>
</feature>